<keyword evidence="3 5" id="KW-0067">ATP-binding</keyword>
<name>A0A369CFK2_9GAMM</name>
<dbReference type="AlphaFoldDB" id="A0A369CFK2"/>
<evidence type="ECO:0000313" key="6">
    <source>
        <dbReference type="Proteomes" id="UP000252707"/>
    </source>
</evidence>
<proteinExistence type="predicted"/>
<evidence type="ECO:0000313" key="5">
    <source>
        <dbReference type="EMBL" id="RCX32331.1"/>
    </source>
</evidence>
<dbReference type="InterPro" id="IPR051782">
    <property type="entry name" value="ABC_Transporter_VariousFunc"/>
</dbReference>
<evidence type="ECO:0000259" key="4">
    <source>
        <dbReference type="PROSITE" id="PS50893"/>
    </source>
</evidence>
<reference evidence="5 6" key="1">
    <citation type="submission" date="2018-07" db="EMBL/GenBank/DDBJ databases">
        <title>Genomic Encyclopedia of Type Strains, Phase IV (KMG-IV): sequencing the most valuable type-strain genomes for metagenomic binning, comparative biology and taxonomic classification.</title>
        <authorList>
            <person name="Goeker M."/>
        </authorList>
    </citation>
    <scope>NUCLEOTIDE SEQUENCE [LARGE SCALE GENOMIC DNA]</scope>
    <source>
        <strain evidence="5 6">DSM 26407</strain>
    </source>
</reference>
<evidence type="ECO:0000256" key="3">
    <source>
        <dbReference type="ARBA" id="ARBA00022840"/>
    </source>
</evidence>
<dbReference type="InterPro" id="IPR003439">
    <property type="entry name" value="ABC_transporter-like_ATP-bd"/>
</dbReference>
<dbReference type="PANTHER" id="PTHR42939:SF1">
    <property type="entry name" value="ABC TRANSPORTER ATP-BINDING PROTEIN ALBC-RELATED"/>
    <property type="match status" value="1"/>
</dbReference>
<evidence type="ECO:0000256" key="2">
    <source>
        <dbReference type="ARBA" id="ARBA00022741"/>
    </source>
</evidence>
<dbReference type="SUPFAM" id="SSF52540">
    <property type="entry name" value="P-loop containing nucleoside triphosphate hydrolases"/>
    <property type="match status" value="1"/>
</dbReference>
<accession>A0A369CFK2</accession>
<dbReference type="SMART" id="SM00382">
    <property type="entry name" value="AAA"/>
    <property type="match status" value="1"/>
</dbReference>
<keyword evidence="2" id="KW-0547">Nucleotide-binding</keyword>
<evidence type="ECO:0000256" key="1">
    <source>
        <dbReference type="ARBA" id="ARBA00022448"/>
    </source>
</evidence>
<dbReference type="Pfam" id="PF00005">
    <property type="entry name" value="ABC_tran"/>
    <property type="match status" value="1"/>
</dbReference>
<dbReference type="InterPro" id="IPR003593">
    <property type="entry name" value="AAA+_ATPase"/>
</dbReference>
<dbReference type="PROSITE" id="PS50893">
    <property type="entry name" value="ABC_TRANSPORTER_2"/>
    <property type="match status" value="1"/>
</dbReference>
<dbReference type="RefSeq" id="WP_114279126.1">
    <property type="nucleotide sequence ID" value="NZ_QPJY01000002.1"/>
</dbReference>
<feature type="domain" description="ABC transporter" evidence="4">
    <location>
        <begin position="5"/>
        <end position="232"/>
    </location>
</feature>
<dbReference type="Gene3D" id="3.40.50.300">
    <property type="entry name" value="P-loop containing nucleotide triphosphate hydrolases"/>
    <property type="match status" value="1"/>
</dbReference>
<dbReference type="OrthoDB" id="9781337at2"/>
<protein>
    <submittedName>
        <fullName evidence="5">Cu-processing system ATP-binding protein</fullName>
    </submittedName>
</protein>
<keyword evidence="1" id="KW-0813">Transport</keyword>
<dbReference type="GO" id="GO:0016887">
    <property type="term" value="F:ATP hydrolysis activity"/>
    <property type="evidence" value="ECO:0007669"/>
    <property type="project" value="InterPro"/>
</dbReference>
<dbReference type="EMBL" id="QPJY01000002">
    <property type="protein sequence ID" value="RCX32331.1"/>
    <property type="molecule type" value="Genomic_DNA"/>
</dbReference>
<comment type="caution">
    <text evidence="5">The sequence shown here is derived from an EMBL/GenBank/DDBJ whole genome shotgun (WGS) entry which is preliminary data.</text>
</comment>
<keyword evidence="6" id="KW-1185">Reference proteome</keyword>
<organism evidence="5 6">
    <name type="scientific">Thioalbus denitrificans</name>
    <dbReference type="NCBI Taxonomy" id="547122"/>
    <lineage>
        <taxon>Bacteria</taxon>
        <taxon>Pseudomonadati</taxon>
        <taxon>Pseudomonadota</taxon>
        <taxon>Gammaproteobacteria</taxon>
        <taxon>Chromatiales</taxon>
        <taxon>Ectothiorhodospiraceae</taxon>
        <taxon>Thioalbus</taxon>
    </lineage>
</organism>
<gene>
    <name evidence="5" type="ORF">DFQ59_102693</name>
</gene>
<dbReference type="GO" id="GO:0005524">
    <property type="term" value="F:ATP binding"/>
    <property type="evidence" value="ECO:0007669"/>
    <property type="project" value="UniProtKB-KW"/>
</dbReference>
<dbReference type="PANTHER" id="PTHR42939">
    <property type="entry name" value="ABC TRANSPORTER ATP-BINDING PROTEIN ALBC-RELATED"/>
    <property type="match status" value="1"/>
</dbReference>
<dbReference type="Proteomes" id="UP000252707">
    <property type="component" value="Unassembled WGS sequence"/>
</dbReference>
<sequence>MPVPVKLENLHKRYGRVQALDGVSLSAREGEVLGLLGHNGAGKTTIMKLVLGLTRPDSGRVEVLGRDPCGRDVRRLRHRLGYLPESVVFYGELTGREVLRYFARLKGIGRGASEPLLERLGLAQAADRPVKGYSNGMRQRLGLAQALLGEPALLLLDEPTAGLDPDATRDVYSMLDELRRRGATVMLSSHVLAGIERHIDRAAIIGAGRLLVSGNLEELGRRAGLGVTIRAGGDWADEKRVDRVIERGAVVHRRSATELELRVPGAAKLDVLRVLLAVDGIRDVAVEPPSLEMLYDHFGPSTRPAEAPCTAS</sequence>
<dbReference type="InterPro" id="IPR027417">
    <property type="entry name" value="P-loop_NTPase"/>
</dbReference>